<evidence type="ECO:0000259" key="9">
    <source>
        <dbReference type="Pfam" id="PF01883"/>
    </source>
</evidence>
<keyword evidence="8" id="KW-0378">Hydrolase</keyword>
<reference evidence="11" key="1">
    <citation type="submission" date="2016-11" db="EMBL/GenBank/DDBJ databases">
        <authorList>
            <person name="Varghese N."/>
            <person name="Submissions S."/>
        </authorList>
    </citation>
    <scope>NUCLEOTIDE SEQUENCE [LARGE SCALE GENOMIC DNA]</scope>
    <source>
        <strain evidence="11">DSM 22212</strain>
    </source>
</reference>
<dbReference type="FunFam" id="3.40.50.300:FF:001119">
    <property type="entry name" value="Iron-sulfur cluster carrier protein"/>
    <property type="match status" value="1"/>
</dbReference>
<evidence type="ECO:0000256" key="6">
    <source>
        <dbReference type="ARBA" id="ARBA00023004"/>
    </source>
</evidence>
<dbReference type="RefSeq" id="WP_072715832.1">
    <property type="nucleotide sequence ID" value="NZ_FRAU01000006.1"/>
</dbReference>
<dbReference type="PANTHER" id="PTHR42961">
    <property type="entry name" value="IRON-SULFUR PROTEIN NUBPL"/>
    <property type="match status" value="1"/>
</dbReference>
<evidence type="ECO:0000256" key="4">
    <source>
        <dbReference type="ARBA" id="ARBA00022741"/>
    </source>
</evidence>
<dbReference type="InterPro" id="IPR033756">
    <property type="entry name" value="YlxH/NBP35"/>
</dbReference>
<comment type="function">
    <text evidence="8">Binds and transfers iron-sulfur (Fe-S) clusters to target apoproteins. Can hydrolyze ATP.</text>
</comment>
<keyword evidence="7 8" id="KW-0411">Iron-sulfur</keyword>
<dbReference type="InterPro" id="IPR034904">
    <property type="entry name" value="FSCA_dom_sf"/>
</dbReference>
<dbReference type="Gene3D" id="3.30.300.130">
    <property type="entry name" value="Fe-S cluster assembly (FSCA)"/>
    <property type="match status" value="1"/>
</dbReference>
<dbReference type="HAMAP" id="MF_02040">
    <property type="entry name" value="Mrp_NBP35"/>
    <property type="match status" value="1"/>
</dbReference>
<keyword evidence="11" id="KW-1185">Reference proteome</keyword>
<feature type="binding site" evidence="8">
    <location>
        <begin position="110"/>
        <end position="117"/>
    </location>
    <ligand>
        <name>ATP</name>
        <dbReference type="ChEBI" id="CHEBI:30616"/>
    </ligand>
</feature>
<dbReference type="GO" id="GO:0051539">
    <property type="term" value="F:4 iron, 4 sulfur cluster binding"/>
    <property type="evidence" value="ECO:0007669"/>
    <property type="project" value="TreeGrafter"/>
</dbReference>
<comment type="similarity">
    <text evidence="8">Belongs to the Mrp/NBP35 ATP-binding proteins family.</text>
</comment>
<sequence>MPTPQEVLHVLARVIEPERGRDIVRLKMVRNLRVEEGRVAFTLVFKRPDTLFARQAPEQCRELLQEAFGTDLAVQIETDTEMIGLEVQGGGPMPSVQPEGVLNFVAVASGKGGVGKSTVAVNLAVALAARGYDVGLLDADIYGPSVPTMFGVREEKPRVNEQRKIVPLVRHNVRLLSMGFIVNPEQAVIWRGPMVAKALRQFLGEADWGTLDYLILDLPPGTGDVPLTIVQSIALTGALIVSTPQPVALADARKGVAMFRNVQVPVLGIVENMAYFSPPDLPDRKYYLFGRGGARRLAEELDVPFLGEIPIEEAVREGGDTGKPIVLAEPESPSAQAFFRLAEQVVEQVNLRNAEQPPTQRIEILYR</sequence>
<dbReference type="InterPro" id="IPR000808">
    <property type="entry name" value="Mrp-like_CS"/>
</dbReference>
<evidence type="ECO:0000256" key="8">
    <source>
        <dbReference type="HAMAP-Rule" id="MF_02040"/>
    </source>
</evidence>
<dbReference type="Pfam" id="PF10609">
    <property type="entry name" value="ParA"/>
    <property type="match status" value="1"/>
</dbReference>
<dbReference type="GO" id="GO:0140663">
    <property type="term" value="F:ATP-dependent FeS chaperone activity"/>
    <property type="evidence" value="ECO:0007669"/>
    <property type="project" value="InterPro"/>
</dbReference>
<dbReference type="GO" id="GO:0005524">
    <property type="term" value="F:ATP binding"/>
    <property type="evidence" value="ECO:0007669"/>
    <property type="project" value="UniProtKB-UniRule"/>
</dbReference>
<dbReference type="PANTHER" id="PTHR42961:SF2">
    <property type="entry name" value="IRON-SULFUR PROTEIN NUBPL"/>
    <property type="match status" value="1"/>
</dbReference>
<dbReference type="AlphaFoldDB" id="A0A1M6VE68"/>
<evidence type="ECO:0000256" key="1">
    <source>
        <dbReference type="ARBA" id="ARBA00007352"/>
    </source>
</evidence>
<dbReference type="GO" id="GO:0016226">
    <property type="term" value="P:iron-sulfur cluster assembly"/>
    <property type="evidence" value="ECO:0007669"/>
    <property type="project" value="InterPro"/>
</dbReference>
<keyword evidence="5 8" id="KW-0067">ATP-binding</keyword>
<dbReference type="Proteomes" id="UP000185812">
    <property type="component" value="Unassembled WGS sequence"/>
</dbReference>
<keyword evidence="4 8" id="KW-0547">Nucleotide-binding</keyword>
<dbReference type="STRING" id="633813.SAMN04488087_1999"/>
<dbReference type="SUPFAM" id="SSF117916">
    <property type="entry name" value="Fe-S cluster assembly (FSCA) domain-like"/>
    <property type="match status" value="1"/>
</dbReference>
<gene>
    <name evidence="10" type="ORF">SAMN04488087_1999</name>
</gene>
<comment type="similarity">
    <text evidence="2">In the C-terminal section; belongs to the Mrp/NBP35 ATP-binding proteins family.</text>
</comment>
<dbReference type="EMBL" id="FRAU01000006">
    <property type="protein sequence ID" value="SHK79625.1"/>
    <property type="molecule type" value="Genomic_DNA"/>
</dbReference>
<evidence type="ECO:0000256" key="3">
    <source>
        <dbReference type="ARBA" id="ARBA00022723"/>
    </source>
</evidence>
<accession>A0A1M6VE68</accession>
<evidence type="ECO:0000256" key="2">
    <source>
        <dbReference type="ARBA" id="ARBA00008205"/>
    </source>
</evidence>
<keyword evidence="6 8" id="KW-0408">Iron</keyword>
<name>A0A1M6VE68_9BACT</name>
<keyword evidence="3 8" id="KW-0479">Metal-binding</keyword>
<evidence type="ECO:0000256" key="5">
    <source>
        <dbReference type="ARBA" id="ARBA00022840"/>
    </source>
</evidence>
<dbReference type="CDD" id="cd02037">
    <property type="entry name" value="Mrp_NBP35"/>
    <property type="match status" value="1"/>
</dbReference>
<organism evidence="10 11">
    <name type="scientific">Rhodothermus profundi</name>
    <dbReference type="NCBI Taxonomy" id="633813"/>
    <lineage>
        <taxon>Bacteria</taxon>
        <taxon>Pseudomonadati</taxon>
        <taxon>Rhodothermota</taxon>
        <taxon>Rhodothermia</taxon>
        <taxon>Rhodothermales</taxon>
        <taxon>Rhodothermaceae</taxon>
        <taxon>Rhodothermus</taxon>
    </lineage>
</organism>
<evidence type="ECO:0000256" key="7">
    <source>
        <dbReference type="ARBA" id="ARBA00023014"/>
    </source>
</evidence>
<dbReference type="InterPro" id="IPR044304">
    <property type="entry name" value="NUBPL-like"/>
</dbReference>
<dbReference type="GO" id="GO:0016887">
    <property type="term" value="F:ATP hydrolysis activity"/>
    <property type="evidence" value="ECO:0007669"/>
    <property type="project" value="UniProtKB-UniRule"/>
</dbReference>
<dbReference type="Pfam" id="PF01883">
    <property type="entry name" value="FeS_assembly_P"/>
    <property type="match status" value="1"/>
</dbReference>
<proteinExistence type="inferred from homology"/>
<evidence type="ECO:0000313" key="10">
    <source>
        <dbReference type="EMBL" id="SHK79625.1"/>
    </source>
</evidence>
<dbReference type="GO" id="GO:0046872">
    <property type="term" value="F:metal ion binding"/>
    <property type="evidence" value="ECO:0007669"/>
    <property type="project" value="UniProtKB-KW"/>
</dbReference>
<dbReference type="OrthoDB" id="9809679at2"/>
<dbReference type="InterPro" id="IPR027417">
    <property type="entry name" value="P-loop_NTPase"/>
</dbReference>
<comment type="similarity">
    <text evidence="1">In the N-terminal section; belongs to the MIP18 family.</text>
</comment>
<feature type="domain" description="MIP18 family-like" evidence="9">
    <location>
        <begin position="5"/>
        <end position="65"/>
    </location>
</feature>
<dbReference type="InterPro" id="IPR019591">
    <property type="entry name" value="Mrp/NBP35_ATP-bd"/>
</dbReference>
<dbReference type="Gene3D" id="3.40.50.300">
    <property type="entry name" value="P-loop containing nucleotide triphosphate hydrolases"/>
    <property type="match status" value="1"/>
</dbReference>
<protein>
    <recommendedName>
        <fullName evidence="8">Iron-sulfur cluster carrier protein</fullName>
    </recommendedName>
</protein>
<dbReference type="SUPFAM" id="SSF52540">
    <property type="entry name" value="P-loop containing nucleoside triphosphate hydrolases"/>
    <property type="match status" value="1"/>
</dbReference>
<evidence type="ECO:0000313" key="11">
    <source>
        <dbReference type="Proteomes" id="UP000185812"/>
    </source>
</evidence>
<comment type="subunit">
    <text evidence="8">Homodimer.</text>
</comment>
<dbReference type="PROSITE" id="PS01215">
    <property type="entry name" value="MRP"/>
    <property type="match status" value="1"/>
</dbReference>
<dbReference type="InterPro" id="IPR002744">
    <property type="entry name" value="MIP18-like"/>
</dbReference>